<dbReference type="PROSITE" id="PS50893">
    <property type="entry name" value="ABC_TRANSPORTER_2"/>
    <property type="match status" value="1"/>
</dbReference>
<dbReference type="AlphaFoldDB" id="A0A1I6GIC0"/>
<dbReference type="InterPro" id="IPR005895">
    <property type="entry name" value="ABC_transptr_haem_export_CcmA"/>
</dbReference>
<evidence type="ECO:0000256" key="2">
    <source>
        <dbReference type="ARBA" id="ARBA00022741"/>
    </source>
</evidence>
<dbReference type="OrthoDB" id="9800654at2"/>
<keyword evidence="4" id="KW-0067">ATP-binding</keyword>
<reference evidence="9" key="1">
    <citation type="submission" date="2016-10" db="EMBL/GenBank/DDBJ databases">
        <authorList>
            <person name="Varghese N."/>
            <person name="Submissions S."/>
        </authorList>
    </citation>
    <scope>NUCLEOTIDE SEQUENCE [LARGE SCALE GENOMIC DNA]</scope>
    <source>
        <strain evidence="9">DSM 26879</strain>
    </source>
</reference>
<proteinExistence type="predicted"/>
<name>A0A1I6GIC0_9RHOB</name>
<evidence type="ECO:0000259" key="7">
    <source>
        <dbReference type="PROSITE" id="PS50893"/>
    </source>
</evidence>
<keyword evidence="9" id="KW-1185">Reference proteome</keyword>
<keyword evidence="3" id="KW-0201">Cytochrome c-type biogenesis</keyword>
<dbReference type="GO" id="GO:0022857">
    <property type="term" value="F:transmembrane transporter activity"/>
    <property type="evidence" value="ECO:0007669"/>
    <property type="project" value="InterPro"/>
</dbReference>
<evidence type="ECO:0000313" key="9">
    <source>
        <dbReference type="Proteomes" id="UP000199478"/>
    </source>
</evidence>
<keyword evidence="6" id="KW-0472">Membrane</keyword>
<dbReference type="SMART" id="SM00382">
    <property type="entry name" value="AAA"/>
    <property type="match status" value="1"/>
</dbReference>
<dbReference type="STRING" id="390270.SAMN04488005_1710"/>
<evidence type="ECO:0000256" key="1">
    <source>
        <dbReference type="ARBA" id="ARBA00022448"/>
    </source>
</evidence>
<evidence type="ECO:0000256" key="6">
    <source>
        <dbReference type="ARBA" id="ARBA00023136"/>
    </source>
</evidence>
<dbReference type="Pfam" id="PF00005">
    <property type="entry name" value="ABC_tran"/>
    <property type="match status" value="1"/>
</dbReference>
<dbReference type="GO" id="GO:0017004">
    <property type="term" value="P:cytochrome complex assembly"/>
    <property type="evidence" value="ECO:0007669"/>
    <property type="project" value="UniProtKB-KW"/>
</dbReference>
<sequence length="204" mass="21530">MLRVKEVTCARGGIPVLSDVSFDVAAGQALVLRGPNGIGKTTLLRTLAGLQPALSGHVDAPEDELAYASHADGIKTALSVTENLQFWADIYGNPVPDTIWEAFDLADLRMRIAGTLSAGQKRRLGLARLGVIGRKVLFLDEPTVSLDGFSVKLFAKWLQDTHLASGGIAVIATHIDLGIDAPEMDLTPFQAAPDAGGAADEAFL</sequence>
<dbReference type="InterPro" id="IPR027417">
    <property type="entry name" value="P-loop_NTPase"/>
</dbReference>
<dbReference type="InterPro" id="IPR003439">
    <property type="entry name" value="ABC_transporter-like_ATP-bd"/>
</dbReference>
<evidence type="ECO:0000256" key="4">
    <source>
        <dbReference type="ARBA" id="ARBA00022840"/>
    </source>
</evidence>
<dbReference type="InterPro" id="IPR003593">
    <property type="entry name" value="AAA+_ATPase"/>
</dbReference>
<keyword evidence="2" id="KW-0547">Nucleotide-binding</keyword>
<dbReference type="Gene3D" id="3.40.50.300">
    <property type="entry name" value="P-loop containing nucleotide triphosphate hydrolases"/>
    <property type="match status" value="1"/>
</dbReference>
<evidence type="ECO:0000256" key="3">
    <source>
        <dbReference type="ARBA" id="ARBA00022748"/>
    </source>
</evidence>
<feature type="domain" description="ABC transporter" evidence="7">
    <location>
        <begin position="2"/>
        <end position="202"/>
    </location>
</feature>
<keyword evidence="1" id="KW-0813">Transport</keyword>
<protein>
    <submittedName>
        <fullName evidence="8">Heme exporter protein A</fullName>
    </submittedName>
</protein>
<evidence type="ECO:0000256" key="5">
    <source>
        <dbReference type="ARBA" id="ARBA00022967"/>
    </source>
</evidence>
<dbReference type="GO" id="GO:0005524">
    <property type="term" value="F:ATP binding"/>
    <property type="evidence" value="ECO:0007669"/>
    <property type="project" value="UniProtKB-KW"/>
</dbReference>
<dbReference type="PANTHER" id="PTHR43499">
    <property type="entry name" value="ABC TRANSPORTER I FAMILY MEMBER 1"/>
    <property type="match status" value="1"/>
</dbReference>
<dbReference type="SUPFAM" id="SSF52540">
    <property type="entry name" value="P-loop containing nucleoside triphosphate hydrolases"/>
    <property type="match status" value="1"/>
</dbReference>
<evidence type="ECO:0000313" key="8">
    <source>
        <dbReference type="EMBL" id="SFR41926.1"/>
    </source>
</evidence>
<keyword evidence="5" id="KW-1278">Translocase</keyword>
<dbReference type="EMBL" id="FOYP01000001">
    <property type="protein sequence ID" value="SFR41926.1"/>
    <property type="molecule type" value="Genomic_DNA"/>
</dbReference>
<dbReference type="PANTHER" id="PTHR43499:SF1">
    <property type="entry name" value="ABC TRANSPORTER I FAMILY MEMBER 1"/>
    <property type="match status" value="1"/>
</dbReference>
<accession>A0A1I6GIC0</accession>
<dbReference type="NCBIfam" id="TIGR01189">
    <property type="entry name" value="ccmA"/>
    <property type="match status" value="1"/>
</dbReference>
<dbReference type="GO" id="GO:0016887">
    <property type="term" value="F:ATP hydrolysis activity"/>
    <property type="evidence" value="ECO:0007669"/>
    <property type="project" value="InterPro"/>
</dbReference>
<gene>
    <name evidence="8" type="ORF">SAMN04488005_1710</name>
</gene>
<organism evidence="8 9">
    <name type="scientific">Yoonia tamlensis</name>
    <dbReference type="NCBI Taxonomy" id="390270"/>
    <lineage>
        <taxon>Bacteria</taxon>
        <taxon>Pseudomonadati</taxon>
        <taxon>Pseudomonadota</taxon>
        <taxon>Alphaproteobacteria</taxon>
        <taxon>Rhodobacterales</taxon>
        <taxon>Paracoccaceae</taxon>
        <taxon>Yoonia</taxon>
    </lineage>
</organism>
<dbReference type="Proteomes" id="UP000199478">
    <property type="component" value="Unassembled WGS sequence"/>
</dbReference>